<dbReference type="EMBL" id="GGEC01028936">
    <property type="protein sequence ID" value="MBX09420.1"/>
    <property type="molecule type" value="Transcribed_RNA"/>
</dbReference>
<proteinExistence type="predicted"/>
<reference evidence="1" key="1">
    <citation type="submission" date="2018-02" db="EMBL/GenBank/DDBJ databases">
        <title>Rhizophora mucronata_Transcriptome.</title>
        <authorList>
            <person name="Meera S.P."/>
            <person name="Sreeshan A."/>
            <person name="Augustine A."/>
        </authorList>
    </citation>
    <scope>NUCLEOTIDE SEQUENCE</scope>
    <source>
        <tissue evidence="1">Leaf</tissue>
    </source>
</reference>
<protein>
    <submittedName>
        <fullName evidence="1">Uncharacterized protein</fullName>
    </submittedName>
</protein>
<accession>A0A2P2KUL6</accession>
<sequence>MVYIDEVDKITKKVLKIFHFFELEIVDMGIFWTKLLLNI</sequence>
<dbReference type="AlphaFoldDB" id="A0A2P2KUL6"/>
<organism evidence="1">
    <name type="scientific">Rhizophora mucronata</name>
    <name type="common">Asiatic mangrove</name>
    <dbReference type="NCBI Taxonomy" id="61149"/>
    <lineage>
        <taxon>Eukaryota</taxon>
        <taxon>Viridiplantae</taxon>
        <taxon>Streptophyta</taxon>
        <taxon>Embryophyta</taxon>
        <taxon>Tracheophyta</taxon>
        <taxon>Spermatophyta</taxon>
        <taxon>Magnoliopsida</taxon>
        <taxon>eudicotyledons</taxon>
        <taxon>Gunneridae</taxon>
        <taxon>Pentapetalae</taxon>
        <taxon>rosids</taxon>
        <taxon>fabids</taxon>
        <taxon>Malpighiales</taxon>
        <taxon>Rhizophoraceae</taxon>
        <taxon>Rhizophora</taxon>
    </lineage>
</organism>
<evidence type="ECO:0000313" key="1">
    <source>
        <dbReference type="EMBL" id="MBX09420.1"/>
    </source>
</evidence>
<name>A0A2P2KUL6_RHIMU</name>